<gene>
    <name evidence="12" type="ORF">GYM71_03590</name>
</gene>
<dbReference type="InterPro" id="IPR018303">
    <property type="entry name" value="ATPase_P-typ_P_site"/>
</dbReference>
<feature type="domain" description="Cation-transporting P-type ATPase N-terminal" evidence="11">
    <location>
        <begin position="9"/>
        <end position="82"/>
    </location>
</feature>
<dbReference type="InterPro" id="IPR006068">
    <property type="entry name" value="ATPase_P-typ_cation-transptr_C"/>
</dbReference>
<feature type="transmembrane region" description="Helical" evidence="10">
    <location>
        <begin position="57"/>
        <end position="79"/>
    </location>
</feature>
<feature type="transmembrane region" description="Helical" evidence="10">
    <location>
        <begin position="85"/>
        <end position="102"/>
    </location>
</feature>
<dbReference type="SUPFAM" id="SSF81660">
    <property type="entry name" value="Metal cation-transporting ATPase, ATP-binding domain N"/>
    <property type="match status" value="1"/>
</dbReference>
<keyword evidence="8 10" id="KW-1133">Transmembrane helix</keyword>
<keyword evidence="4 10" id="KW-0812">Transmembrane</keyword>
<keyword evidence="9 10" id="KW-0472">Membrane</keyword>
<dbReference type="InterPro" id="IPR001757">
    <property type="entry name" value="P_typ_ATPase"/>
</dbReference>
<keyword evidence="7" id="KW-1278">Translocase</keyword>
<dbReference type="Pfam" id="PF00690">
    <property type="entry name" value="Cation_ATPase_N"/>
    <property type="match status" value="1"/>
</dbReference>
<evidence type="ECO:0000256" key="5">
    <source>
        <dbReference type="ARBA" id="ARBA00022741"/>
    </source>
</evidence>
<organism evidence="12 13">
    <name type="scientific">Lactobacillus panisapium</name>
    <dbReference type="NCBI Taxonomy" id="2012495"/>
    <lineage>
        <taxon>Bacteria</taxon>
        <taxon>Bacillati</taxon>
        <taxon>Bacillota</taxon>
        <taxon>Bacilli</taxon>
        <taxon>Lactobacillales</taxon>
        <taxon>Lactobacillaceae</taxon>
        <taxon>Lactobacillus</taxon>
    </lineage>
</organism>
<evidence type="ECO:0000256" key="3">
    <source>
        <dbReference type="ARBA" id="ARBA00022475"/>
    </source>
</evidence>
<dbReference type="NCBIfam" id="TIGR01494">
    <property type="entry name" value="ATPase_P-type"/>
    <property type="match status" value="2"/>
</dbReference>
<dbReference type="Gene3D" id="3.40.50.1000">
    <property type="entry name" value="HAD superfamily/HAD-like"/>
    <property type="match status" value="1"/>
</dbReference>
<evidence type="ECO:0000256" key="2">
    <source>
        <dbReference type="ARBA" id="ARBA00005675"/>
    </source>
</evidence>
<dbReference type="InterPro" id="IPR004014">
    <property type="entry name" value="ATPase_P-typ_cation-transptr_N"/>
</dbReference>
<dbReference type="SFLD" id="SFLDS00003">
    <property type="entry name" value="Haloacid_Dehalogenase"/>
    <property type="match status" value="1"/>
</dbReference>
<evidence type="ECO:0000256" key="6">
    <source>
        <dbReference type="ARBA" id="ARBA00022840"/>
    </source>
</evidence>
<dbReference type="Gene3D" id="1.20.1110.10">
    <property type="entry name" value="Calcium-transporting ATPase, transmembrane domain"/>
    <property type="match status" value="1"/>
</dbReference>
<dbReference type="PROSITE" id="PS00154">
    <property type="entry name" value="ATPASE_E1_E2"/>
    <property type="match status" value="1"/>
</dbReference>
<keyword evidence="13" id="KW-1185">Reference proteome</keyword>
<sequence length="917" mass="101153">MDENKIRELYAKNDVSEVFTNLQSSSDGLSSEEAARRLQKYGSNEIKKSQEESEWKAFFKNFISMMAILLWISGAIAMLSGTVELGIAIWLVNIINGLFSFWQERAAKRATDALNNMLPTYVQVIRDGKKVQIDSKTLVPGDVFILQAGNSIPADARLISASSMQVDQSALNGESVPESKTTEYAPGEGSYAETNLVYSGTTVGAGTARAVAFATGMNTEFGKIAQLTQKQNKVDSPLTQELNRLTKQLSIIAVSIGIVFLLAAIFFVKYPFAKAFIFALGMIVAFIPEGLLPTVTLSLAQGVKRMAKKHALVKELNSVETLGETTVICSDKTGTLTQNQMTIHYIWTPKNEYEVTGNGYENNGQIELNKKQLWYEENPDLHKLVQIASLDNDTAVQPSKTKGGKPKILGTPTEASLIIMAEKAGFDRQKVLVKYPRLRELPFDSDRKRMSTIHRWNDTQNIIFTKGSFSDVIKQCDQIQVDGQVRAMTKEDQDLAKKRNAGYAAKGLRSMAMAYRIIDQTTDVNKLTIETAENHLVFVGLTTMSDPPRPEIYNAVKRCHEAGIKIIMVTGDSKLTAKTVAVQIGLTSDAARVISGAELNTMSEDELREALKGEVIFARVAPEQKYKVVKTLQENGEIVASTGDGVNDAPALKQADIGIAMGMTGTDVAKDAANIILTDDNFASIVAAIEEGRAVYSNIRKFLTYILTSNVPEAFPSILFLLSGGLIPLPMTVMQILTVDLGTDMLPALGLGGEPVDPDVMKQPPRKRNEHLLNRSVIVKAFLWYGLISSIISVSAYFFVNMQNGWPQVPLVGSGSVYMRATTMVLGAIIFSQIANVLNCRTNKVSIFKKGLFTNRSIWYGIIFEILLFLVLTVTPGLQQLFNTTRLLPVDWLFLFCLPIPLVLIDEIKKWALYHRK</sequence>
<dbReference type="InterPro" id="IPR050510">
    <property type="entry name" value="Cation_transp_ATPase_P-type"/>
</dbReference>
<dbReference type="SFLD" id="SFLDF00027">
    <property type="entry name" value="p-type_atpase"/>
    <property type="match status" value="1"/>
</dbReference>
<dbReference type="SMART" id="SM00831">
    <property type="entry name" value="Cation_ATPase_N"/>
    <property type="match status" value="1"/>
</dbReference>
<dbReference type="PRINTS" id="PR00119">
    <property type="entry name" value="CATATPASE"/>
</dbReference>
<evidence type="ECO:0000256" key="8">
    <source>
        <dbReference type="ARBA" id="ARBA00022989"/>
    </source>
</evidence>
<feature type="transmembrane region" description="Helical" evidence="10">
    <location>
        <begin position="858"/>
        <end position="878"/>
    </location>
</feature>
<dbReference type="RefSeq" id="WP_220220951.1">
    <property type="nucleotide sequence ID" value="NZ_CP048268.1"/>
</dbReference>
<comment type="similarity">
    <text evidence="2">Belongs to the cation transport ATPase (P-type) (TC 3.A.3) family. Type IIA subfamily.</text>
</comment>
<feature type="transmembrane region" description="Helical" evidence="10">
    <location>
        <begin position="276"/>
        <end position="300"/>
    </location>
</feature>
<dbReference type="InterPro" id="IPR023298">
    <property type="entry name" value="ATPase_P-typ_TM_dom_sf"/>
</dbReference>
<dbReference type="Pfam" id="PF13246">
    <property type="entry name" value="Cation_ATPase"/>
    <property type="match status" value="1"/>
</dbReference>
<dbReference type="SFLD" id="SFLDG00002">
    <property type="entry name" value="C1.7:_P-type_atpase_like"/>
    <property type="match status" value="1"/>
</dbReference>
<dbReference type="InterPro" id="IPR036412">
    <property type="entry name" value="HAD-like_sf"/>
</dbReference>
<evidence type="ECO:0000259" key="11">
    <source>
        <dbReference type="SMART" id="SM00831"/>
    </source>
</evidence>
<dbReference type="Proteomes" id="UP000826550">
    <property type="component" value="Chromosome"/>
</dbReference>
<feature type="transmembrane region" description="Helical" evidence="10">
    <location>
        <begin position="890"/>
        <end position="908"/>
    </location>
</feature>
<dbReference type="PANTHER" id="PTHR43294:SF21">
    <property type="entry name" value="CATION TRANSPORTING ATPASE"/>
    <property type="match status" value="1"/>
</dbReference>
<dbReference type="SUPFAM" id="SSF56784">
    <property type="entry name" value="HAD-like"/>
    <property type="match status" value="1"/>
</dbReference>
<dbReference type="Pfam" id="PF08282">
    <property type="entry name" value="Hydrolase_3"/>
    <property type="match status" value="1"/>
</dbReference>
<dbReference type="SUPFAM" id="SSF81665">
    <property type="entry name" value="Calcium ATPase, transmembrane domain M"/>
    <property type="match status" value="1"/>
</dbReference>
<evidence type="ECO:0000256" key="10">
    <source>
        <dbReference type="SAM" id="Phobius"/>
    </source>
</evidence>
<dbReference type="InterPro" id="IPR023214">
    <property type="entry name" value="HAD_sf"/>
</dbReference>
<proteinExistence type="inferred from homology"/>
<evidence type="ECO:0000256" key="7">
    <source>
        <dbReference type="ARBA" id="ARBA00022967"/>
    </source>
</evidence>
<feature type="transmembrane region" description="Helical" evidence="10">
    <location>
        <begin position="249"/>
        <end position="270"/>
    </location>
</feature>
<dbReference type="Pfam" id="PF00122">
    <property type="entry name" value="E1-E2_ATPase"/>
    <property type="match status" value="1"/>
</dbReference>
<evidence type="ECO:0000256" key="4">
    <source>
        <dbReference type="ARBA" id="ARBA00022692"/>
    </source>
</evidence>
<evidence type="ECO:0000313" key="12">
    <source>
        <dbReference type="EMBL" id="QYN52538.1"/>
    </source>
</evidence>
<dbReference type="Pfam" id="PF00689">
    <property type="entry name" value="Cation_ATPase_C"/>
    <property type="match status" value="1"/>
</dbReference>
<dbReference type="Gene3D" id="2.70.150.10">
    <property type="entry name" value="Calcium-transporting ATPase, cytoplasmic transduction domain A"/>
    <property type="match status" value="1"/>
</dbReference>
<dbReference type="PANTHER" id="PTHR43294">
    <property type="entry name" value="SODIUM/POTASSIUM-TRANSPORTING ATPASE SUBUNIT ALPHA"/>
    <property type="match status" value="1"/>
</dbReference>
<keyword evidence="3" id="KW-1003">Cell membrane</keyword>
<feature type="transmembrane region" description="Helical" evidence="10">
    <location>
        <begin position="818"/>
        <end position="838"/>
    </location>
</feature>
<dbReference type="InterPro" id="IPR008250">
    <property type="entry name" value="ATPase_P-typ_transduc_dom_A_sf"/>
</dbReference>
<comment type="subcellular location">
    <subcellularLocation>
        <location evidence="1">Cell membrane</location>
        <topology evidence="1">Multi-pass membrane protein</topology>
    </subcellularLocation>
</comment>
<dbReference type="InterPro" id="IPR023299">
    <property type="entry name" value="ATPase_P-typ_cyto_dom_N"/>
</dbReference>
<protein>
    <submittedName>
        <fullName evidence="12">Cation-transporting P-type ATPase</fullName>
    </submittedName>
</protein>
<name>A0ABX8W4Y9_9LACO</name>
<accession>A0ABX8W4Y9</accession>
<evidence type="ECO:0000256" key="9">
    <source>
        <dbReference type="ARBA" id="ARBA00023136"/>
    </source>
</evidence>
<dbReference type="Gene3D" id="3.40.1110.10">
    <property type="entry name" value="Calcium-transporting ATPase, cytoplasmic domain N"/>
    <property type="match status" value="1"/>
</dbReference>
<dbReference type="EMBL" id="CP048268">
    <property type="protein sequence ID" value="QYN52538.1"/>
    <property type="molecule type" value="Genomic_DNA"/>
</dbReference>
<keyword evidence="5" id="KW-0547">Nucleotide-binding</keyword>
<dbReference type="PRINTS" id="PR00120">
    <property type="entry name" value="HATPASE"/>
</dbReference>
<keyword evidence="6" id="KW-0067">ATP-binding</keyword>
<feature type="transmembrane region" description="Helical" evidence="10">
    <location>
        <begin position="777"/>
        <end position="798"/>
    </location>
</feature>
<dbReference type="SUPFAM" id="SSF81653">
    <property type="entry name" value="Calcium ATPase, transduction domain A"/>
    <property type="match status" value="1"/>
</dbReference>
<reference evidence="12 13" key="1">
    <citation type="submission" date="2020-01" db="EMBL/GenBank/DDBJ databases">
        <title>Vast differences in strain-level diversity in the gut microbiota of two closely related honey bee species.</title>
        <authorList>
            <person name="Ellegaard K.M."/>
            <person name="Suenami S."/>
            <person name="Miyazaki R."/>
            <person name="Engel P."/>
        </authorList>
    </citation>
    <scope>NUCLEOTIDE SEQUENCE [LARGE SCALE GENOMIC DNA]</scope>
    <source>
        <strain evidence="12 13">ESL0416</strain>
    </source>
</reference>
<dbReference type="InterPro" id="IPR059000">
    <property type="entry name" value="ATPase_P-type_domA"/>
</dbReference>
<evidence type="ECO:0000256" key="1">
    <source>
        <dbReference type="ARBA" id="ARBA00004651"/>
    </source>
</evidence>
<evidence type="ECO:0000313" key="13">
    <source>
        <dbReference type="Proteomes" id="UP000826550"/>
    </source>
</evidence>
<dbReference type="InterPro" id="IPR044492">
    <property type="entry name" value="P_typ_ATPase_HD_dom"/>
</dbReference>